<gene>
    <name evidence="5" type="ORF">SAMN04487752_1406</name>
</gene>
<reference evidence="6" key="1">
    <citation type="submission" date="2016-10" db="EMBL/GenBank/DDBJ databases">
        <authorList>
            <person name="Varghese N."/>
            <person name="Submissions S."/>
        </authorList>
    </citation>
    <scope>NUCLEOTIDE SEQUENCE [LARGE SCALE GENOMIC DNA]</scope>
    <source>
        <strain evidence="6">MPL-11</strain>
    </source>
</reference>
<dbReference type="GO" id="GO:0006797">
    <property type="term" value="P:polyphosphate metabolic process"/>
    <property type="evidence" value="ECO:0007669"/>
    <property type="project" value="InterPro"/>
</dbReference>
<evidence type="ECO:0000313" key="5">
    <source>
        <dbReference type="EMBL" id="SDQ24370.1"/>
    </source>
</evidence>
<dbReference type="InterPro" id="IPR022488">
    <property type="entry name" value="PPK2-related"/>
</dbReference>
<dbReference type="InterPro" id="IPR022300">
    <property type="entry name" value="PPK2-rel_1"/>
</dbReference>
<evidence type="ECO:0000313" key="6">
    <source>
        <dbReference type="Proteomes" id="UP000199481"/>
    </source>
</evidence>
<dbReference type="Proteomes" id="UP000199481">
    <property type="component" value="Unassembled WGS sequence"/>
</dbReference>
<accession>A0A1H0ZAE5</accession>
<dbReference type="EMBL" id="FNJW01000008">
    <property type="protein sequence ID" value="SDQ24370.1"/>
    <property type="molecule type" value="Genomic_DNA"/>
</dbReference>
<keyword evidence="6" id="KW-1185">Reference proteome</keyword>
<dbReference type="SUPFAM" id="SSF52540">
    <property type="entry name" value="P-loop containing nucleoside triphosphate hydrolases"/>
    <property type="match status" value="1"/>
</dbReference>
<dbReference type="Gene3D" id="3.40.50.300">
    <property type="entry name" value="P-loop containing nucleotide triphosphate hydrolases"/>
    <property type="match status" value="1"/>
</dbReference>
<dbReference type="RefSeq" id="WP_089976504.1">
    <property type="nucleotide sequence ID" value="NZ_CP084916.1"/>
</dbReference>
<dbReference type="InterPro" id="IPR027417">
    <property type="entry name" value="P-loop_NTPase"/>
</dbReference>
<organism evidence="5 6">
    <name type="scientific">Carnobacterium viridans</name>
    <dbReference type="NCBI Taxonomy" id="174587"/>
    <lineage>
        <taxon>Bacteria</taxon>
        <taxon>Bacillati</taxon>
        <taxon>Bacillota</taxon>
        <taxon>Bacilli</taxon>
        <taxon>Lactobacillales</taxon>
        <taxon>Carnobacteriaceae</taxon>
        <taxon>Carnobacterium</taxon>
    </lineage>
</organism>
<dbReference type="GO" id="GO:0008976">
    <property type="term" value="F:polyphosphate kinase activity"/>
    <property type="evidence" value="ECO:0007669"/>
    <property type="project" value="InterPro"/>
</dbReference>
<feature type="region of interest" description="Disordered" evidence="3">
    <location>
        <begin position="1"/>
        <end position="22"/>
    </location>
</feature>
<evidence type="ECO:0000256" key="1">
    <source>
        <dbReference type="ARBA" id="ARBA00022679"/>
    </source>
</evidence>
<dbReference type="PIRSF" id="PIRSF028756">
    <property type="entry name" value="PPK2_prd"/>
    <property type="match status" value="1"/>
</dbReference>
<name>A0A1H0ZAE5_9LACT</name>
<evidence type="ECO:0000259" key="4">
    <source>
        <dbReference type="Pfam" id="PF03976"/>
    </source>
</evidence>
<keyword evidence="1 5" id="KW-0808">Transferase</keyword>
<keyword evidence="2" id="KW-0418">Kinase</keyword>
<proteinExistence type="predicted"/>
<evidence type="ECO:0000256" key="3">
    <source>
        <dbReference type="SAM" id="MobiDB-lite"/>
    </source>
</evidence>
<protein>
    <submittedName>
        <fullName evidence="5">Polyphosphate:nucleotide phosphotransferase, PPK2 family</fullName>
    </submittedName>
</protein>
<dbReference type="PANTHER" id="PTHR34383:SF3">
    <property type="entry name" value="POLYPHOSPHATE:AMP PHOSPHOTRANSFERASE"/>
    <property type="match status" value="1"/>
</dbReference>
<dbReference type="NCBIfam" id="TIGR03709">
    <property type="entry name" value="PPK2_rel_1"/>
    <property type="match status" value="1"/>
</dbReference>
<feature type="domain" description="Polyphosphate kinase-2-related" evidence="4">
    <location>
        <begin position="41"/>
        <end position="264"/>
    </location>
</feature>
<dbReference type="Pfam" id="PF03976">
    <property type="entry name" value="PPK2"/>
    <property type="match status" value="1"/>
</dbReference>
<dbReference type="OrthoDB" id="9775224at2"/>
<evidence type="ECO:0000256" key="2">
    <source>
        <dbReference type="ARBA" id="ARBA00022777"/>
    </source>
</evidence>
<sequence>MDSSKYRITPKQTPIKLADYPTTDNKQLSEDELQDKWIPESINKLQDLHLKLHAEEEKGIMVVLQAIDAGGKDEAISFIFSNLTAQGLKTTSVKKPSETEVKHDYLWRIHEGKPSRGEISILNRSYYEEVIAPRIHDVLDNDPLPDHLIDEDIWKVRFRQLNDFERYMTENGFPVIKFFFNVSKDVQKDRLLERMKNPKKNWEFSFSDIEERKHWDTYQEVFEDMLNNTSTDYAPWYILPADDDWYARYIISEVMINVLEKLNPQFPEFSGEDRQKLDESIELLEND</sequence>
<dbReference type="InterPro" id="IPR016898">
    <property type="entry name" value="Polyphosphate_phosphotransfera"/>
</dbReference>
<dbReference type="AlphaFoldDB" id="A0A1H0ZAE5"/>
<dbReference type="PANTHER" id="PTHR34383">
    <property type="entry name" value="POLYPHOSPHATE:AMP PHOSPHOTRANSFERASE-RELATED"/>
    <property type="match status" value="1"/>
</dbReference>